<dbReference type="HOGENOM" id="CLU_2831895_0_0_1"/>
<reference evidence="1 2" key="1">
    <citation type="submission" date="2014-04" db="EMBL/GenBank/DDBJ databases">
        <authorList>
            <consortium name="DOE Joint Genome Institute"/>
            <person name="Kuo A."/>
            <person name="Kohler A."/>
            <person name="Jargeat P."/>
            <person name="Nagy L.G."/>
            <person name="Floudas D."/>
            <person name="Copeland A."/>
            <person name="Barry K.W."/>
            <person name="Cichocki N."/>
            <person name="Veneault-Fourrey C."/>
            <person name="LaButti K."/>
            <person name="Lindquist E.A."/>
            <person name="Lipzen A."/>
            <person name="Lundell T."/>
            <person name="Morin E."/>
            <person name="Murat C."/>
            <person name="Sun H."/>
            <person name="Tunlid A."/>
            <person name="Henrissat B."/>
            <person name="Grigoriev I.V."/>
            <person name="Hibbett D.S."/>
            <person name="Martin F."/>
            <person name="Nordberg H.P."/>
            <person name="Cantor M.N."/>
            <person name="Hua S.X."/>
        </authorList>
    </citation>
    <scope>NUCLEOTIDE SEQUENCE [LARGE SCALE GENOMIC DNA]</scope>
    <source>
        <strain evidence="1 2">Ve08.2h10</strain>
    </source>
</reference>
<organism evidence="1 2">
    <name type="scientific">Paxillus rubicundulus Ve08.2h10</name>
    <dbReference type="NCBI Taxonomy" id="930991"/>
    <lineage>
        <taxon>Eukaryota</taxon>
        <taxon>Fungi</taxon>
        <taxon>Dikarya</taxon>
        <taxon>Basidiomycota</taxon>
        <taxon>Agaricomycotina</taxon>
        <taxon>Agaricomycetes</taxon>
        <taxon>Agaricomycetidae</taxon>
        <taxon>Boletales</taxon>
        <taxon>Paxilineae</taxon>
        <taxon>Paxillaceae</taxon>
        <taxon>Paxillus</taxon>
    </lineage>
</organism>
<reference evidence="2" key="2">
    <citation type="submission" date="2015-01" db="EMBL/GenBank/DDBJ databases">
        <title>Evolutionary Origins and Diversification of the Mycorrhizal Mutualists.</title>
        <authorList>
            <consortium name="DOE Joint Genome Institute"/>
            <consortium name="Mycorrhizal Genomics Consortium"/>
            <person name="Kohler A."/>
            <person name="Kuo A."/>
            <person name="Nagy L.G."/>
            <person name="Floudas D."/>
            <person name="Copeland A."/>
            <person name="Barry K.W."/>
            <person name="Cichocki N."/>
            <person name="Veneault-Fourrey C."/>
            <person name="LaButti K."/>
            <person name="Lindquist E.A."/>
            <person name="Lipzen A."/>
            <person name="Lundell T."/>
            <person name="Morin E."/>
            <person name="Murat C."/>
            <person name="Riley R."/>
            <person name="Ohm R."/>
            <person name="Sun H."/>
            <person name="Tunlid A."/>
            <person name="Henrissat B."/>
            <person name="Grigoriev I.V."/>
            <person name="Hibbett D.S."/>
            <person name="Martin F."/>
        </authorList>
    </citation>
    <scope>NUCLEOTIDE SEQUENCE [LARGE SCALE GENOMIC DNA]</scope>
    <source>
        <strain evidence="2">Ve08.2h10</strain>
    </source>
</reference>
<dbReference type="InParanoid" id="A0A0D0DRF2"/>
<keyword evidence="2" id="KW-1185">Reference proteome</keyword>
<name>A0A0D0DRF2_9AGAM</name>
<protein>
    <submittedName>
        <fullName evidence="1">Uncharacterized protein</fullName>
    </submittedName>
</protein>
<dbReference type="EMBL" id="KN825035">
    <property type="protein sequence ID" value="KIK95553.1"/>
    <property type="molecule type" value="Genomic_DNA"/>
</dbReference>
<evidence type="ECO:0000313" key="1">
    <source>
        <dbReference type="EMBL" id="KIK95553.1"/>
    </source>
</evidence>
<dbReference type="AlphaFoldDB" id="A0A0D0DRF2"/>
<gene>
    <name evidence="1" type="ORF">PAXRUDRAFT_375533</name>
</gene>
<dbReference type="Proteomes" id="UP000054538">
    <property type="component" value="Unassembled WGS sequence"/>
</dbReference>
<evidence type="ECO:0000313" key="2">
    <source>
        <dbReference type="Proteomes" id="UP000054538"/>
    </source>
</evidence>
<proteinExistence type="predicted"/>
<accession>A0A0D0DRF2</accession>
<sequence>MRFALLNQLPSCVFLMTAPPFPLPELYCWMLPVDSVDPYLPCAGYQRMTWDYSLVKQIMGHAASIQ</sequence>